<dbReference type="RefSeq" id="WP_123128811.1">
    <property type="nucleotide sequence ID" value="NZ_RJJD01000021.1"/>
</dbReference>
<protein>
    <recommendedName>
        <fullName evidence="3">Glycosyltransferase</fullName>
    </recommendedName>
</protein>
<dbReference type="Proteomes" id="UP000272117">
    <property type="component" value="Unassembled WGS sequence"/>
</dbReference>
<comment type="caution">
    <text evidence="1">The sequence shown here is derived from an EMBL/GenBank/DDBJ whole genome shotgun (WGS) entry which is preliminary data.</text>
</comment>
<organism evidence="1 2">
    <name type="scientific">Rufibacter latericius</name>
    <dbReference type="NCBI Taxonomy" id="2487040"/>
    <lineage>
        <taxon>Bacteria</taxon>
        <taxon>Pseudomonadati</taxon>
        <taxon>Bacteroidota</taxon>
        <taxon>Cytophagia</taxon>
        <taxon>Cytophagales</taxon>
        <taxon>Hymenobacteraceae</taxon>
        <taxon>Rufibacter</taxon>
    </lineage>
</organism>
<evidence type="ECO:0000313" key="2">
    <source>
        <dbReference type="Proteomes" id="UP000272117"/>
    </source>
</evidence>
<dbReference type="OrthoDB" id="1220440at2"/>
<gene>
    <name evidence="1" type="ORF">EFB08_20315</name>
</gene>
<evidence type="ECO:0008006" key="3">
    <source>
        <dbReference type="Google" id="ProtNLM"/>
    </source>
</evidence>
<proteinExistence type="predicted"/>
<accession>A0A3M9MA65</accession>
<dbReference type="Gene3D" id="3.40.50.2000">
    <property type="entry name" value="Glycogen Phosphorylase B"/>
    <property type="match status" value="2"/>
</dbReference>
<dbReference type="EMBL" id="RJJD01000021">
    <property type="protein sequence ID" value="RNI22452.1"/>
    <property type="molecule type" value="Genomic_DNA"/>
</dbReference>
<evidence type="ECO:0000313" key="1">
    <source>
        <dbReference type="EMBL" id="RNI22452.1"/>
    </source>
</evidence>
<reference evidence="1 2" key="1">
    <citation type="submission" date="2018-11" db="EMBL/GenBank/DDBJ databases">
        <title>Rufibacter latericius sp. nov., isolated from water in Baiyang Lake.</title>
        <authorList>
            <person name="Yang Y."/>
        </authorList>
    </citation>
    <scope>NUCLEOTIDE SEQUENCE [LARGE SCALE GENOMIC DNA]</scope>
    <source>
        <strain evidence="1 2">R-22-1c-1</strain>
    </source>
</reference>
<dbReference type="SUPFAM" id="SSF53756">
    <property type="entry name" value="UDP-Glycosyltransferase/glycogen phosphorylase"/>
    <property type="match status" value="1"/>
</dbReference>
<keyword evidence="2" id="KW-1185">Reference proteome</keyword>
<dbReference type="AlphaFoldDB" id="A0A3M9MA65"/>
<name>A0A3M9MA65_9BACT</name>
<sequence length="361" mass="41630">MPKNLVFVAPYPTPATLGEGMMQRVKHIDDCFLKHRRTYLNIRLLRAFRKTELKQGMLCVLTLNLFVHFPLILQTFKSADLIYIHSVFNALPALPFLKLLHKKTKVVLDVHGVVPEELEFSGEQKKKALFTWVEKEAVQYIDAFIYVTFKMKAYFLQKFPALNNKEHLVYQIKPNILAATEKETQEKIKTELGLSDTDVVFIYSGSAQKWQNVNVMFRCIQGLNNPEYKFIILSGDVEDVKAVAQQVGCPASKLIFRSVAPSMLGYYYALADYGFILRDDHILNRVASPTKLMEYLYYGITPIVMLQDIGDFNDLGYEYLEYTNLHENLPKRKSRQNIELVSRLLQEPMKIEEVLLGKVTA</sequence>